<keyword evidence="3" id="KW-1185">Reference proteome</keyword>
<protein>
    <submittedName>
        <fullName evidence="2">Uncharacterized protein</fullName>
    </submittedName>
</protein>
<dbReference type="AlphaFoldDB" id="A0A1M2W1D9"/>
<name>A0A1M2W1D9_TRAPU</name>
<accession>A0A1M2W1D9</accession>
<gene>
    <name evidence="2" type="ORF">TRAPUB_9763</name>
</gene>
<sequence length="376" mass="41528">MDMPILFGNAHVNVTELDENMPWFEHMHEYVNVTSRWLVDYRDSDEQDWKHSFEEASAHLANGNTSKRVLAHATTGDPEAILDIALRYLSALIALDAFLDSECTETPYVGDTISRILKAQAHCCAALAYHEKVFAIPAERVAIEAEERRFQRKETMGQGVGAPAFAHFVIALHHANKSVQLGLVSPIVLRLGFMMRNIGTSLGVDLTQTVRSRRFPPLWRAVDQRLKEICAEEWIKQSKAARDPAAYRRAVAYTGRSGKRCGHDWPRHKRICKPGSVGELPSITGPAESLARGIFELGDSVDGEDADHAPPSVAGPSESTTDDRDEAPFKLRPAGSGQFIDSPAPHAPGGSIRLTTNTLDAETLRNIRKHAHMRAG</sequence>
<evidence type="ECO:0000313" key="2">
    <source>
        <dbReference type="EMBL" id="OJT13664.1"/>
    </source>
</evidence>
<proteinExistence type="predicted"/>
<evidence type="ECO:0000313" key="3">
    <source>
        <dbReference type="Proteomes" id="UP000184267"/>
    </source>
</evidence>
<feature type="region of interest" description="Disordered" evidence="1">
    <location>
        <begin position="300"/>
        <end position="354"/>
    </location>
</feature>
<dbReference type="EMBL" id="MNAD01000373">
    <property type="protein sequence ID" value="OJT13664.1"/>
    <property type="molecule type" value="Genomic_DNA"/>
</dbReference>
<organism evidence="2 3">
    <name type="scientific">Trametes pubescens</name>
    <name type="common">White-rot fungus</name>
    <dbReference type="NCBI Taxonomy" id="154538"/>
    <lineage>
        <taxon>Eukaryota</taxon>
        <taxon>Fungi</taxon>
        <taxon>Dikarya</taxon>
        <taxon>Basidiomycota</taxon>
        <taxon>Agaricomycotina</taxon>
        <taxon>Agaricomycetes</taxon>
        <taxon>Polyporales</taxon>
        <taxon>Polyporaceae</taxon>
        <taxon>Trametes</taxon>
    </lineage>
</organism>
<reference evidence="2 3" key="1">
    <citation type="submission" date="2016-10" db="EMBL/GenBank/DDBJ databases">
        <title>Genome sequence of the basidiomycete white-rot fungus Trametes pubescens.</title>
        <authorList>
            <person name="Makela M.R."/>
            <person name="Granchi Z."/>
            <person name="Peng M."/>
            <person name="De Vries R.P."/>
            <person name="Grigoriev I."/>
            <person name="Riley R."/>
            <person name="Hilden K."/>
        </authorList>
    </citation>
    <scope>NUCLEOTIDE SEQUENCE [LARGE SCALE GENOMIC DNA]</scope>
    <source>
        <strain evidence="2 3">FBCC735</strain>
    </source>
</reference>
<evidence type="ECO:0000256" key="1">
    <source>
        <dbReference type="SAM" id="MobiDB-lite"/>
    </source>
</evidence>
<dbReference type="Proteomes" id="UP000184267">
    <property type="component" value="Unassembled WGS sequence"/>
</dbReference>
<comment type="caution">
    <text evidence="2">The sequence shown here is derived from an EMBL/GenBank/DDBJ whole genome shotgun (WGS) entry which is preliminary data.</text>
</comment>
<dbReference type="OrthoDB" id="2737281at2759"/>
<dbReference type="OMA" id="FQRKETM"/>